<name>E0RP46_WINT6</name>
<evidence type="ECO:0000256" key="4">
    <source>
        <dbReference type="ARBA" id="ARBA00022989"/>
    </source>
</evidence>
<comment type="subcellular location">
    <subcellularLocation>
        <location evidence="1">Cell membrane</location>
        <topology evidence="1">Multi-pass membrane protein</topology>
    </subcellularLocation>
</comment>
<dbReference type="AlphaFoldDB" id="E0RP46"/>
<evidence type="ECO:0000256" key="2">
    <source>
        <dbReference type="ARBA" id="ARBA00022475"/>
    </source>
</evidence>
<reference key="1">
    <citation type="submission" date="2009-08" db="EMBL/GenBank/DDBJ databases">
        <title>The genome sequence of Spirochaeta thermophila DSM6192.</title>
        <authorList>
            <person name="Angelov A."/>
            <person name="Mientus M."/>
            <person name="Wittenberg S."/>
            <person name="Lehmann R."/>
            <person name="Liesegang H."/>
            <person name="Daniel R."/>
            <person name="Liebl W."/>
        </authorList>
    </citation>
    <scope>NUCLEOTIDE SEQUENCE</scope>
    <source>
        <strain>DSM 6192</strain>
    </source>
</reference>
<dbReference type="HOGENOM" id="CLU_040769_0_1_12"/>
<dbReference type="PANTHER" id="PTHR47089">
    <property type="entry name" value="ABC TRANSPORTER, PERMEASE PROTEIN"/>
    <property type="match status" value="1"/>
</dbReference>
<accession>E0RP46</accession>
<dbReference type="PANTHER" id="PTHR47089:SF1">
    <property type="entry name" value="GUANOSINE ABC TRANSPORTER PERMEASE PROTEIN NUPP"/>
    <property type="match status" value="1"/>
</dbReference>
<gene>
    <name evidence="7" type="ordered locus">STHERM_c17730</name>
</gene>
<evidence type="ECO:0000256" key="3">
    <source>
        <dbReference type="ARBA" id="ARBA00022692"/>
    </source>
</evidence>
<evidence type="ECO:0000313" key="7">
    <source>
        <dbReference type="EMBL" id="ADN02708.1"/>
    </source>
</evidence>
<dbReference type="Proteomes" id="UP000001296">
    <property type="component" value="Chromosome"/>
</dbReference>
<keyword evidence="3 6" id="KW-0812">Transmembrane</keyword>
<proteinExistence type="predicted"/>
<dbReference type="CDD" id="cd06580">
    <property type="entry name" value="TM_PBP1_transp_TpRbsC_like"/>
    <property type="match status" value="1"/>
</dbReference>
<feature type="transmembrane region" description="Helical" evidence="6">
    <location>
        <begin position="230"/>
        <end position="259"/>
    </location>
</feature>
<keyword evidence="5 6" id="KW-0472">Membrane</keyword>
<keyword evidence="2" id="KW-1003">Cell membrane</keyword>
<organism evidence="7 8">
    <name type="scientific">Winmispira thermophila (strain ATCC 49972 / DSM 6192 / RI 19.B1)</name>
    <name type="common">Spirochaeta thermophila</name>
    <dbReference type="NCBI Taxonomy" id="665571"/>
    <lineage>
        <taxon>Bacteria</taxon>
        <taxon>Pseudomonadati</taxon>
        <taxon>Spirochaetota</taxon>
        <taxon>Spirochaetia</taxon>
        <taxon>Winmispirales</taxon>
        <taxon>Winmispiraceae</taxon>
        <taxon>Winmispira</taxon>
    </lineage>
</organism>
<feature type="transmembrane region" description="Helical" evidence="6">
    <location>
        <begin position="80"/>
        <end position="100"/>
    </location>
</feature>
<dbReference type="InterPro" id="IPR001851">
    <property type="entry name" value="ABC_transp_permease"/>
</dbReference>
<feature type="transmembrane region" description="Helical" evidence="6">
    <location>
        <begin position="106"/>
        <end position="125"/>
    </location>
</feature>
<sequence>MILSLSAVVLGFLAGAVIITLTGRSPGLMFAAMVKAFSGLDILRGSFNARYIGEFLIQMIPITLTGLSVGFAFRAGLFNIGAEGQLMMGALGGTMVALLVPAPPWLHLPLCLLGAMVGGGLWGLIPGWLKAWYNLHEVVVTIMLNYTALHLSNWALLHVVGTVDRVKTSPFPASALLKSEFLSSITRGSRLHWGLLIMVVCILVYWVVIEKTTLGFGLRATGHNKDAARFAGFPIAGYTMLTMAMSGAFAGLAGGAMALGTFGFGRVLPAFEGYGMDGIAVALVGGNTAWGIAASGALFGMLKAAQPLMQSQGVPREIAGIIQASIVLFVAMRYGIQLVIDRVSRIRQGGRNEGV</sequence>
<reference evidence="7 8" key="2">
    <citation type="journal article" date="2010" name="J. Bacteriol.">
        <title>Genome sequence of the polysaccharide-degrading, thermophilic anaerobe Spirochaeta thermophila DSM 6192.</title>
        <authorList>
            <person name="Angelov A."/>
            <person name="Liebl S."/>
            <person name="Ballschmiter M."/>
            <person name="Bomeke M."/>
            <person name="Lehmann R."/>
            <person name="Liesegang H."/>
            <person name="Daniel R."/>
            <person name="Liebl W."/>
        </authorList>
    </citation>
    <scope>NUCLEOTIDE SEQUENCE [LARGE SCALE GENOMIC DNA]</scope>
    <source>
        <strain evidence="8">ATCC 49972 / DSM 6192 / RI 19.B1</strain>
    </source>
</reference>
<keyword evidence="4 6" id="KW-1133">Transmembrane helix</keyword>
<evidence type="ECO:0000313" key="8">
    <source>
        <dbReference type="Proteomes" id="UP000001296"/>
    </source>
</evidence>
<feature type="transmembrane region" description="Helical" evidence="6">
    <location>
        <begin position="137"/>
        <end position="157"/>
    </location>
</feature>
<feature type="transmembrane region" description="Helical" evidence="6">
    <location>
        <begin position="191"/>
        <end position="209"/>
    </location>
</feature>
<feature type="transmembrane region" description="Helical" evidence="6">
    <location>
        <begin position="279"/>
        <end position="302"/>
    </location>
</feature>
<dbReference type="GO" id="GO:0005886">
    <property type="term" value="C:plasma membrane"/>
    <property type="evidence" value="ECO:0007669"/>
    <property type="project" value="UniProtKB-SubCell"/>
</dbReference>
<feature type="transmembrane region" description="Helical" evidence="6">
    <location>
        <begin position="55"/>
        <end position="73"/>
    </location>
</feature>
<dbReference type="PaxDb" id="665571-STHERM_c17730"/>
<evidence type="ECO:0000256" key="1">
    <source>
        <dbReference type="ARBA" id="ARBA00004651"/>
    </source>
</evidence>
<dbReference type="KEGG" id="sta:STHERM_c17730"/>
<protein>
    <submittedName>
        <fullName evidence="7">Putative permease</fullName>
    </submittedName>
</protein>
<dbReference type="EMBL" id="CP001698">
    <property type="protein sequence ID" value="ADN02708.1"/>
    <property type="molecule type" value="Genomic_DNA"/>
</dbReference>
<evidence type="ECO:0000256" key="5">
    <source>
        <dbReference type="ARBA" id="ARBA00023136"/>
    </source>
</evidence>
<dbReference type="Pfam" id="PF02653">
    <property type="entry name" value="BPD_transp_2"/>
    <property type="match status" value="1"/>
</dbReference>
<dbReference type="GO" id="GO:0022857">
    <property type="term" value="F:transmembrane transporter activity"/>
    <property type="evidence" value="ECO:0007669"/>
    <property type="project" value="InterPro"/>
</dbReference>
<dbReference type="eggNOG" id="COG4603">
    <property type="taxonomic scope" value="Bacteria"/>
</dbReference>
<evidence type="ECO:0000256" key="6">
    <source>
        <dbReference type="SAM" id="Phobius"/>
    </source>
</evidence>